<dbReference type="EMBL" id="BONY01000045">
    <property type="protein sequence ID" value="GIH08155.1"/>
    <property type="molecule type" value="Genomic_DNA"/>
</dbReference>
<reference evidence="2" key="1">
    <citation type="submission" date="2021-01" db="EMBL/GenBank/DDBJ databases">
        <title>Whole genome shotgun sequence of Rhizocola hellebori NBRC 109834.</title>
        <authorList>
            <person name="Komaki H."/>
            <person name="Tamura T."/>
        </authorList>
    </citation>
    <scope>NUCLEOTIDE SEQUENCE</scope>
    <source>
        <strain evidence="2">NBRC 109834</strain>
    </source>
</reference>
<evidence type="ECO:0000259" key="1">
    <source>
        <dbReference type="PROSITE" id="PS50801"/>
    </source>
</evidence>
<accession>A0A8J3VJ09</accession>
<organism evidence="2 3">
    <name type="scientific">Rhizocola hellebori</name>
    <dbReference type="NCBI Taxonomy" id="1392758"/>
    <lineage>
        <taxon>Bacteria</taxon>
        <taxon>Bacillati</taxon>
        <taxon>Actinomycetota</taxon>
        <taxon>Actinomycetes</taxon>
        <taxon>Micromonosporales</taxon>
        <taxon>Micromonosporaceae</taxon>
        <taxon>Rhizocola</taxon>
    </lineage>
</organism>
<dbReference type="PANTHER" id="PTHR33495">
    <property type="entry name" value="ANTI-SIGMA FACTOR ANTAGONIST TM_1081-RELATED-RELATED"/>
    <property type="match status" value="1"/>
</dbReference>
<dbReference type="PROSITE" id="PS50801">
    <property type="entry name" value="STAS"/>
    <property type="match status" value="1"/>
</dbReference>
<feature type="domain" description="STAS" evidence="1">
    <location>
        <begin position="3"/>
        <end position="103"/>
    </location>
</feature>
<sequence>MTASCAVEVSNGECYVSLTGEVDLHNAEVIVEWLQLAVDVPGCSSVEVDLSSLDFLDGQGISSLLRGHRYAEARGVNFKVKQPRLIVARALNITGADRVLGLC</sequence>
<evidence type="ECO:0000313" key="3">
    <source>
        <dbReference type="Proteomes" id="UP000612899"/>
    </source>
</evidence>
<dbReference type="CDD" id="cd07043">
    <property type="entry name" value="STAS_anti-anti-sigma_factors"/>
    <property type="match status" value="1"/>
</dbReference>
<dbReference type="InterPro" id="IPR002645">
    <property type="entry name" value="STAS_dom"/>
</dbReference>
<protein>
    <recommendedName>
        <fullName evidence="1">STAS domain-containing protein</fullName>
    </recommendedName>
</protein>
<evidence type="ECO:0000313" key="2">
    <source>
        <dbReference type="EMBL" id="GIH08155.1"/>
    </source>
</evidence>
<dbReference type="Pfam" id="PF01740">
    <property type="entry name" value="STAS"/>
    <property type="match status" value="1"/>
</dbReference>
<comment type="caution">
    <text evidence="2">The sequence shown here is derived from an EMBL/GenBank/DDBJ whole genome shotgun (WGS) entry which is preliminary data.</text>
</comment>
<dbReference type="GO" id="GO:0043856">
    <property type="term" value="F:anti-sigma factor antagonist activity"/>
    <property type="evidence" value="ECO:0007669"/>
    <property type="project" value="TreeGrafter"/>
</dbReference>
<dbReference type="RefSeq" id="WP_203911912.1">
    <property type="nucleotide sequence ID" value="NZ_BONY01000045.1"/>
</dbReference>
<dbReference type="AlphaFoldDB" id="A0A8J3VJ09"/>
<dbReference type="PANTHER" id="PTHR33495:SF2">
    <property type="entry name" value="ANTI-SIGMA FACTOR ANTAGONIST TM_1081-RELATED"/>
    <property type="match status" value="1"/>
</dbReference>
<name>A0A8J3VJ09_9ACTN</name>
<proteinExistence type="predicted"/>
<keyword evidence="3" id="KW-1185">Reference proteome</keyword>
<gene>
    <name evidence="2" type="ORF">Rhe02_62220</name>
</gene>
<dbReference type="Gene3D" id="3.30.750.24">
    <property type="entry name" value="STAS domain"/>
    <property type="match status" value="1"/>
</dbReference>
<dbReference type="SUPFAM" id="SSF52091">
    <property type="entry name" value="SpoIIaa-like"/>
    <property type="match status" value="1"/>
</dbReference>
<dbReference type="InterPro" id="IPR036513">
    <property type="entry name" value="STAS_dom_sf"/>
</dbReference>
<dbReference type="Proteomes" id="UP000612899">
    <property type="component" value="Unassembled WGS sequence"/>
</dbReference>